<evidence type="ECO:0000259" key="6">
    <source>
        <dbReference type="PROSITE" id="PS50103"/>
    </source>
</evidence>
<feature type="compositionally biased region" description="Basic and acidic residues" evidence="5">
    <location>
        <begin position="1"/>
        <end position="12"/>
    </location>
</feature>
<comment type="caution">
    <text evidence="7">The sequence shown here is derived from an EMBL/GenBank/DDBJ whole genome shotgun (WGS) entry which is preliminary data.</text>
</comment>
<organism evidence="7 8">
    <name type="scientific">Mixia osmundae (strain CBS 9802 / IAM 14324 / JCM 22182 / KY 12970)</name>
    <dbReference type="NCBI Taxonomy" id="764103"/>
    <lineage>
        <taxon>Eukaryota</taxon>
        <taxon>Fungi</taxon>
        <taxon>Dikarya</taxon>
        <taxon>Basidiomycota</taxon>
        <taxon>Pucciniomycotina</taxon>
        <taxon>Mixiomycetes</taxon>
        <taxon>Mixiales</taxon>
        <taxon>Mixiaceae</taxon>
        <taxon>Mixia</taxon>
    </lineage>
</organism>
<dbReference type="OrthoDB" id="411372at2759"/>
<feature type="region of interest" description="Disordered" evidence="5">
    <location>
        <begin position="352"/>
        <end position="373"/>
    </location>
</feature>
<evidence type="ECO:0000313" key="8">
    <source>
        <dbReference type="Proteomes" id="UP000009131"/>
    </source>
</evidence>
<dbReference type="InterPro" id="IPR036855">
    <property type="entry name" value="Znf_CCCH_sf"/>
</dbReference>
<keyword evidence="3 4" id="KW-0862">Zinc</keyword>
<dbReference type="PANTHER" id="PTHR11224">
    <property type="entry name" value="MAKORIN-RELATED"/>
    <property type="match status" value="1"/>
</dbReference>
<dbReference type="InterPro" id="IPR045072">
    <property type="entry name" value="MKRN-like"/>
</dbReference>
<feature type="compositionally biased region" description="Polar residues" evidence="5">
    <location>
        <begin position="145"/>
        <end position="175"/>
    </location>
</feature>
<evidence type="ECO:0000256" key="5">
    <source>
        <dbReference type="SAM" id="MobiDB-lite"/>
    </source>
</evidence>
<keyword evidence="1 4" id="KW-0479">Metal-binding</keyword>
<sequence length="562" mass="58012">MTHARMASDEWPRLGTGVSQDGSRHGNGGHAVHPSAASGLAGSSRHFAQQSSTHSSSKSGSASGAHAKKASKNADLTHVPCRFYRAGACSAGDKCSFSHSLVESGTKPICQYYIKGDTCKFGHKCANLHIKPGEPVTMDKKNKQAARQSNALTSSTAPAQQHQNGTANGKSNAARRNTGPATLALADPLAILSPAGPSYSNAHRRDGSGLSMLLAGAPNNPNDYALPSGTPSAAPQVDQRLPHNDLRSMSVQPDQLKLQHGTSAHHNDGLASPPPPVFGTSPFAPPGQSSVFLSASFDSDDSNRSPPPGTSATVWSPRRQAQTVGCASREGSPMLQRAVMPTAIHASTESPLAEFRPGSMPPPSAALSKSWGESGPLRLTSAVQRLAGAGESSSLGASSPPGTWPKRIAASNSEGMISTSRSPPQEPALYLSPTTRAHSRLLHPPGTSLPQGLAAGLSRLHFTQAMHTGDTPVPSTNGSPSAQGTMSPSWGFAPSSPAGQTNVHLPGNANLTQRRISGGASAFSPLTQLMSSSPLVQSVTPREGVQGEMDEAPFAMDEVGSP</sequence>
<reference evidence="7 8" key="1">
    <citation type="journal article" date="2011" name="J. Gen. Appl. Microbiol.">
        <title>Draft genome sequencing of the enigmatic basidiomycete Mixia osmundae.</title>
        <authorList>
            <person name="Nishida H."/>
            <person name="Nagatsuka Y."/>
            <person name="Sugiyama J."/>
        </authorList>
    </citation>
    <scope>NUCLEOTIDE SEQUENCE [LARGE SCALE GENOMIC DNA]</scope>
    <source>
        <strain evidence="8">CBS 9802 / IAM 14324 / JCM 22182 / KY 12970</strain>
    </source>
</reference>
<dbReference type="HOGENOM" id="CLU_484913_0_0_1"/>
<dbReference type="Pfam" id="PF14608">
    <property type="entry name" value="zf-CCCH_2"/>
    <property type="match status" value="1"/>
</dbReference>
<keyword evidence="2 4" id="KW-0863">Zinc-finger</keyword>
<protein>
    <recommendedName>
        <fullName evidence="6">C3H1-type domain-containing protein</fullName>
    </recommendedName>
</protein>
<feature type="compositionally biased region" description="Polar residues" evidence="5">
    <location>
        <begin position="287"/>
        <end position="297"/>
    </location>
</feature>
<evidence type="ECO:0000256" key="2">
    <source>
        <dbReference type="ARBA" id="ARBA00022771"/>
    </source>
</evidence>
<evidence type="ECO:0000256" key="1">
    <source>
        <dbReference type="ARBA" id="ARBA00022723"/>
    </source>
</evidence>
<dbReference type="GO" id="GO:0000209">
    <property type="term" value="P:protein polyubiquitination"/>
    <property type="evidence" value="ECO:0007669"/>
    <property type="project" value="InterPro"/>
</dbReference>
<feature type="compositionally biased region" description="Polar residues" evidence="5">
    <location>
        <begin position="473"/>
        <end position="488"/>
    </location>
</feature>
<dbReference type="PANTHER" id="PTHR11224:SF10">
    <property type="entry name" value="IP09428P-RELATED"/>
    <property type="match status" value="1"/>
</dbReference>
<feature type="compositionally biased region" description="Polar residues" evidence="5">
    <location>
        <begin position="497"/>
        <end position="506"/>
    </location>
</feature>
<accession>G7E9X8</accession>
<feature type="compositionally biased region" description="Polar residues" evidence="5">
    <location>
        <begin position="310"/>
        <end position="325"/>
    </location>
</feature>
<feature type="compositionally biased region" description="Low complexity" evidence="5">
    <location>
        <begin position="51"/>
        <end position="65"/>
    </location>
</feature>
<reference evidence="7 8" key="2">
    <citation type="journal article" date="2012" name="Open Biol.">
        <title>Characteristics of nucleosomes and linker DNA regions on the genome of the basidiomycete Mixia osmundae revealed by mono- and dinucleosome mapping.</title>
        <authorList>
            <person name="Nishida H."/>
            <person name="Kondo S."/>
            <person name="Matsumoto T."/>
            <person name="Suzuki Y."/>
            <person name="Yoshikawa H."/>
            <person name="Taylor T.D."/>
            <person name="Sugiyama J."/>
        </authorList>
    </citation>
    <scope>NUCLEOTIDE SEQUENCE [LARGE SCALE GENOMIC DNA]</scope>
    <source>
        <strain evidence="8">CBS 9802 / IAM 14324 / JCM 22182 / KY 12970</strain>
    </source>
</reference>
<dbReference type="GO" id="GO:0008270">
    <property type="term" value="F:zinc ion binding"/>
    <property type="evidence" value="ECO:0007669"/>
    <property type="project" value="UniProtKB-KW"/>
</dbReference>
<evidence type="ECO:0000256" key="4">
    <source>
        <dbReference type="PROSITE-ProRule" id="PRU00723"/>
    </source>
</evidence>
<feature type="region of interest" description="Disordered" evidence="5">
    <location>
        <begin position="533"/>
        <end position="562"/>
    </location>
</feature>
<name>G7E9X8_MIXOS</name>
<dbReference type="STRING" id="764103.G7E9X8"/>
<feature type="region of interest" description="Disordered" evidence="5">
    <location>
        <begin position="139"/>
        <end position="176"/>
    </location>
</feature>
<feature type="region of interest" description="Disordered" evidence="5">
    <location>
        <begin position="260"/>
        <end position="333"/>
    </location>
</feature>
<feature type="domain" description="C3H1-type" evidence="6">
    <location>
        <begin position="104"/>
        <end position="132"/>
    </location>
</feature>
<dbReference type="GO" id="GO:0061630">
    <property type="term" value="F:ubiquitin protein ligase activity"/>
    <property type="evidence" value="ECO:0007669"/>
    <property type="project" value="InterPro"/>
</dbReference>
<dbReference type="InParanoid" id="G7E9X8"/>
<dbReference type="eggNOG" id="KOG1039">
    <property type="taxonomic scope" value="Eukaryota"/>
</dbReference>
<feature type="region of interest" description="Disordered" evidence="5">
    <location>
        <begin position="467"/>
        <end position="506"/>
    </location>
</feature>
<gene>
    <name evidence="7" type="primary">Mo06146</name>
    <name evidence="7" type="ORF">E5Q_06146</name>
</gene>
<dbReference type="Proteomes" id="UP000009131">
    <property type="component" value="Unassembled WGS sequence"/>
</dbReference>
<dbReference type="AlphaFoldDB" id="G7E9X8"/>
<dbReference type="EMBL" id="BABT02000220">
    <property type="protein sequence ID" value="GAA99447.1"/>
    <property type="molecule type" value="Genomic_DNA"/>
</dbReference>
<dbReference type="PROSITE" id="PS50103">
    <property type="entry name" value="ZF_C3H1"/>
    <property type="match status" value="2"/>
</dbReference>
<evidence type="ECO:0000256" key="3">
    <source>
        <dbReference type="ARBA" id="ARBA00022833"/>
    </source>
</evidence>
<dbReference type="SUPFAM" id="SSF90229">
    <property type="entry name" value="CCCH zinc finger"/>
    <property type="match status" value="1"/>
</dbReference>
<feature type="domain" description="C3H1-type" evidence="6">
    <location>
        <begin position="75"/>
        <end position="102"/>
    </location>
</feature>
<feature type="zinc finger region" description="C3H1-type" evidence="4">
    <location>
        <begin position="104"/>
        <end position="132"/>
    </location>
</feature>
<proteinExistence type="predicted"/>
<feature type="zinc finger region" description="C3H1-type" evidence="4">
    <location>
        <begin position="75"/>
        <end position="102"/>
    </location>
</feature>
<dbReference type="InterPro" id="IPR000571">
    <property type="entry name" value="Znf_CCCH"/>
</dbReference>
<evidence type="ECO:0000313" key="7">
    <source>
        <dbReference type="EMBL" id="GAA99447.1"/>
    </source>
</evidence>
<dbReference type="Pfam" id="PF00642">
    <property type="entry name" value="zf-CCCH"/>
    <property type="match status" value="1"/>
</dbReference>
<keyword evidence="8" id="KW-1185">Reference proteome</keyword>
<feature type="region of interest" description="Disordered" evidence="5">
    <location>
        <begin position="1"/>
        <end position="72"/>
    </location>
</feature>
<dbReference type="Gene3D" id="4.10.1000.10">
    <property type="entry name" value="Zinc finger, CCCH-type"/>
    <property type="match status" value="1"/>
</dbReference>
<dbReference type="SMART" id="SM00356">
    <property type="entry name" value="ZnF_C3H1"/>
    <property type="match status" value="2"/>
</dbReference>
<dbReference type="RefSeq" id="XP_014568678.1">
    <property type="nucleotide sequence ID" value="XM_014713192.1"/>
</dbReference>